<keyword evidence="3 5" id="KW-1133">Transmembrane helix</keyword>
<keyword evidence="7" id="KW-1185">Reference proteome</keyword>
<dbReference type="PANTHER" id="PTHR36917">
    <property type="entry name" value="INTRACELLULAR SEPTATION PROTEIN A-RELATED"/>
    <property type="match status" value="1"/>
</dbReference>
<dbReference type="GO" id="GO:0005886">
    <property type="term" value="C:plasma membrane"/>
    <property type="evidence" value="ECO:0007669"/>
    <property type="project" value="UniProtKB-SubCell"/>
</dbReference>
<comment type="similarity">
    <text evidence="5">Belongs to the YciB family.</text>
</comment>
<sequence>MTEEITSAEPPVPGGARKLSGGEKMAVELGPLAFFLAGYFLNDRLAPRADELLGRTFFSGPGNELYLGLALFMPAFAVAFAWSAVRARRVAPMLLITGGIVTVLGVLTFVLHDKTFFYMKPTLVYGATAVALAGGLLTGRNFLRLLFDGAFELPEAAWRTLTWRFVGFNVLAALANEVLWRTLTSGCVEGAECAGEATWVKIKIFGFTAAYFLFVALNAPFLMRHVEAEK</sequence>
<dbReference type="EMBL" id="JACHOB010000001">
    <property type="protein sequence ID" value="MBB4658083.1"/>
    <property type="molecule type" value="Genomic_DNA"/>
</dbReference>
<keyword evidence="1 5" id="KW-1003">Cell membrane</keyword>
<keyword evidence="2 5" id="KW-0812">Transmembrane</keyword>
<dbReference type="InterPro" id="IPR006008">
    <property type="entry name" value="YciB"/>
</dbReference>
<evidence type="ECO:0000256" key="2">
    <source>
        <dbReference type="ARBA" id="ARBA00022692"/>
    </source>
</evidence>
<comment type="function">
    <text evidence="5">Plays a role in cell envelope biogenesis, maintenance of cell envelope integrity and membrane homeostasis.</text>
</comment>
<keyword evidence="5" id="KW-0997">Cell inner membrane</keyword>
<dbReference type="AlphaFoldDB" id="A0A840I1C9"/>
<reference evidence="6 7" key="1">
    <citation type="submission" date="2020-08" db="EMBL/GenBank/DDBJ databases">
        <title>Genomic Encyclopedia of Type Strains, Phase IV (KMG-IV): sequencing the most valuable type-strain genomes for metagenomic binning, comparative biology and taxonomic classification.</title>
        <authorList>
            <person name="Goeker M."/>
        </authorList>
    </citation>
    <scope>NUCLEOTIDE SEQUENCE [LARGE SCALE GENOMIC DNA]</scope>
    <source>
        <strain evidence="6 7">DSM 102850</strain>
    </source>
</reference>
<evidence type="ECO:0000256" key="5">
    <source>
        <dbReference type="HAMAP-Rule" id="MF_00189"/>
    </source>
</evidence>
<feature type="transmembrane region" description="Helical" evidence="5">
    <location>
        <begin position="65"/>
        <end position="85"/>
    </location>
</feature>
<accession>A0A840I1C9</accession>
<dbReference type="HAMAP" id="MF_00189">
    <property type="entry name" value="YciB"/>
    <property type="match status" value="1"/>
</dbReference>
<dbReference type="Pfam" id="PF04279">
    <property type="entry name" value="IspA"/>
    <property type="match status" value="1"/>
</dbReference>
<evidence type="ECO:0000256" key="3">
    <source>
        <dbReference type="ARBA" id="ARBA00022989"/>
    </source>
</evidence>
<protein>
    <recommendedName>
        <fullName evidence="5">Inner membrane-spanning protein YciB</fullName>
    </recommendedName>
</protein>
<evidence type="ECO:0000256" key="4">
    <source>
        <dbReference type="ARBA" id="ARBA00023136"/>
    </source>
</evidence>
<comment type="subcellular location">
    <subcellularLocation>
        <location evidence="5">Cell inner membrane</location>
        <topology evidence="5">Multi-pass membrane protein</topology>
    </subcellularLocation>
</comment>
<proteinExistence type="inferred from homology"/>
<name>A0A840I1C9_9PROT</name>
<feature type="transmembrane region" description="Helical" evidence="5">
    <location>
        <begin position="204"/>
        <end position="223"/>
    </location>
</feature>
<dbReference type="PANTHER" id="PTHR36917:SF1">
    <property type="entry name" value="INNER MEMBRANE-SPANNING PROTEIN YCIB"/>
    <property type="match status" value="1"/>
</dbReference>
<comment type="caution">
    <text evidence="6">The sequence shown here is derived from an EMBL/GenBank/DDBJ whole genome shotgun (WGS) entry which is preliminary data.</text>
</comment>
<dbReference type="RefSeq" id="WP_183815665.1">
    <property type="nucleotide sequence ID" value="NZ_JACHOB010000001.1"/>
</dbReference>
<feature type="transmembrane region" description="Helical" evidence="5">
    <location>
        <begin position="123"/>
        <end position="143"/>
    </location>
</feature>
<evidence type="ECO:0000256" key="1">
    <source>
        <dbReference type="ARBA" id="ARBA00022475"/>
    </source>
</evidence>
<evidence type="ECO:0000313" key="6">
    <source>
        <dbReference type="EMBL" id="MBB4658083.1"/>
    </source>
</evidence>
<evidence type="ECO:0000313" key="7">
    <source>
        <dbReference type="Proteomes" id="UP000563524"/>
    </source>
</evidence>
<keyword evidence="4 5" id="KW-0472">Membrane</keyword>
<organism evidence="6 7">
    <name type="scientific">Parvularcula dongshanensis</name>
    <dbReference type="NCBI Taxonomy" id="1173995"/>
    <lineage>
        <taxon>Bacteria</taxon>
        <taxon>Pseudomonadati</taxon>
        <taxon>Pseudomonadota</taxon>
        <taxon>Alphaproteobacteria</taxon>
        <taxon>Parvularculales</taxon>
        <taxon>Parvularculaceae</taxon>
        <taxon>Parvularcula</taxon>
    </lineage>
</organism>
<gene>
    <name evidence="5" type="primary">yciB</name>
    <name evidence="6" type="ORF">GGQ59_000583</name>
</gene>
<dbReference type="Proteomes" id="UP000563524">
    <property type="component" value="Unassembled WGS sequence"/>
</dbReference>
<feature type="transmembrane region" description="Helical" evidence="5">
    <location>
        <begin position="91"/>
        <end position="111"/>
    </location>
</feature>
<comment type="caution">
    <text evidence="5">Lacks conserved residue(s) required for the propagation of feature annotation.</text>
</comment>